<dbReference type="OrthoDB" id="711001at2"/>
<dbReference type="Proteomes" id="UP000291485">
    <property type="component" value="Unassembled WGS sequence"/>
</dbReference>
<evidence type="ECO:0000256" key="1">
    <source>
        <dbReference type="SAM" id="SignalP"/>
    </source>
</evidence>
<dbReference type="EMBL" id="SJSN01000006">
    <property type="protein sequence ID" value="TCD10528.1"/>
    <property type="molecule type" value="Genomic_DNA"/>
</dbReference>
<dbReference type="GO" id="GO:0006508">
    <property type="term" value="P:proteolysis"/>
    <property type="evidence" value="ECO:0007669"/>
    <property type="project" value="UniProtKB-KW"/>
</dbReference>
<protein>
    <submittedName>
        <fullName evidence="2">Protease</fullName>
    </submittedName>
</protein>
<evidence type="ECO:0000313" key="3">
    <source>
        <dbReference type="Proteomes" id="UP000291485"/>
    </source>
</evidence>
<keyword evidence="1" id="KW-0732">Signal</keyword>
<evidence type="ECO:0000313" key="2">
    <source>
        <dbReference type="EMBL" id="TCD10528.1"/>
    </source>
</evidence>
<feature type="chain" id="PRO_5020559968" evidence="1">
    <location>
        <begin position="23"/>
        <end position="173"/>
    </location>
</feature>
<comment type="caution">
    <text evidence="2">The sequence shown here is derived from an EMBL/GenBank/DDBJ whole genome shotgun (WGS) entry which is preliminary data.</text>
</comment>
<keyword evidence="2" id="KW-0378">Hydrolase</keyword>
<accession>A0A4R0P7M0</accession>
<sequence length="173" mass="18636">MIKTKTLLICSTLFLAACSSSSKVSDKTNTVDSSGNASAQVIDQSTMVGKLSSPKNVKLGEPINVKFSVHNTADTSAKFCKWHTPFERLMSKYLDVTLSDGTEVDYKGPMAKRIMPPPADSYISLKAKDSTSVDFNLLDAYSISKAGTYTVKYNSSNISGVVVKDSIMITVGN</sequence>
<keyword evidence="2" id="KW-0645">Protease</keyword>
<name>A0A4R0P7M0_9SPHI</name>
<dbReference type="Gene3D" id="2.60.40.2970">
    <property type="match status" value="1"/>
</dbReference>
<dbReference type="PROSITE" id="PS51257">
    <property type="entry name" value="PROKAR_LIPOPROTEIN"/>
    <property type="match status" value="1"/>
</dbReference>
<dbReference type="GO" id="GO:0008233">
    <property type="term" value="F:peptidase activity"/>
    <property type="evidence" value="ECO:0007669"/>
    <property type="project" value="UniProtKB-KW"/>
</dbReference>
<dbReference type="RefSeq" id="WP_131557969.1">
    <property type="nucleotide sequence ID" value="NZ_SJSN01000006.1"/>
</dbReference>
<keyword evidence="3" id="KW-1185">Reference proteome</keyword>
<proteinExistence type="predicted"/>
<dbReference type="AlphaFoldDB" id="A0A4R0P7M0"/>
<gene>
    <name evidence="2" type="ORF">EZ449_09285</name>
</gene>
<feature type="signal peptide" evidence="1">
    <location>
        <begin position="1"/>
        <end position="22"/>
    </location>
</feature>
<reference evidence="2 3" key="1">
    <citation type="submission" date="2019-02" db="EMBL/GenBank/DDBJ databases">
        <title>Pedobacter sp. RP-3-11 sp. nov., isolated from Arctic soil.</title>
        <authorList>
            <person name="Dahal R.H."/>
        </authorList>
    </citation>
    <scope>NUCLEOTIDE SEQUENCE [LARGE SCALE GENOMIC DNA]</scope>
    <source>
        <strain evidence="2 3">RP-3-11</strain>
    </source>
</reference>
<organism evidence="2 3">
    <name type="scientific">Pedobacter frigidisoli</name>
    <dbReference type="NCBI Taxonomy" id="2530455"/>
    <lineage>
        <taxon>Bacteria</taxon>
        <taxon>Pseudomonadati</taxon>
        <taxon>Bacteroidota</taxon>
        <taxon>Sphingobacteriia</taxon>
        <taxon>Sphingobacteriales</taxon>
        <taxon>Sphingobacteriaceae</taxon>
        <taxon>Pedobacter</taxon>
    </lineage>
</organism>